<feature type="domain" description="WASH complex subunit 4 N-terminal" evidence="2">
    <location>
        <begin position="47"/>
        <end position="610"/>
    </location>
</feature>
<dbReference type="PANTHER" id="PTHR31409">
    <property type="entry name" value="WASH COMPLEX SUBUNIT 4"/>
    <property type="match status" value="1"/>
</dbReference>
<dbReference type="InterPro" id="IPR027307">
    <property type="entry name" value="WASH7"/>
</dbReference>
<dbReference type="InterPro" id="IPR028191">
    <property type="entry name" value="WASH-4_N"/>
</dbReference>
<dbReference type="GO" id="GO:0071203">
    <property type="term" value="C:WASH complex"/>
    <property type="evidence" value="ECO:0007669"/>
    <property type="project" value="InterPro"/>
</dbReference>
<protein>
    <submittedName>
        <fullName evidence="4">Uncharacterized protein</fullName>
    </submittedName>
</protein>
<dbReference type="EMBL" id="CAUYUE010000007">
    <property type="protein sequence ID" value="CAK0782591.1"/>
    <property type="molecule type" value="Genomic_DNA"/>
</dbReference>
<gene>
    <name evidence="4" type="ORF">CVIRNUC_005796</name>
</gene>
<organism evidence="4 5">
    <name type="scientific">Coccomyxa viridis</name>
    <dbReference type="NCBI Taxonomy" id="1274662"/>
    <lineage>
        <taxon>Eukaryota</taxon>
        <taxon>Viridiplantae</taxon>
        <taxon>Chlorophyta</taxon>
        <taxon>core chlorophytes</taxon>
        <taxon>Trebouxiophyceae</taxon>
        <taxon>Trebouxiophyceae incertae sedis</taxon>
        <taxon>Coccomyxaceae</taxon>
        <taxon>Coccomyxa</taxon>
    </lineage>
</organism>
<evidence type="ECO:0000259" key="1">
    <source>
        <dbReference type="Pfam" id="PF14744"/>
    </source>
</evidence>
<keyword evidence="5" id="KW-1185">Reference proteome</keyword>
<name>A0AAV1I737_9CHLO</name>
<dbReference type="GO" id="GO:0007032">
    <property type="term" value="P:endosome organization"/>
    <property type="evidence" value="ECO:0007669"/>
    <property type="project" value="TreeGrafter"/>
</dbReference>
<dbReference type="PANTHER" id="PTHR31409:SF0">
    <property type="entry name" value="WASH COMPLEX SUBUNIT 4"/>
    <property type="match status" value="1"/>
</dbReference>
<dbReference type="GO" id="GO:0016197">
    <property type="term" value="P:endosomal transport"/>
    <property type="evidence" value="ECO:0007669"/>
    <property type="project" value="TreeGrafter"/>
</dbReference>
<dbReference type="AlphaFoldDB" id="A0AAV1I737"/>
<comment type="caution">
    <text evidence="4">The sequence shown here is derived from an EMBL/GenBank/DDBJ whole genome shotgun (WGS) entry which is preliminary data.</text>
</comment>
<dbReference type="Pfam" id="PF14744">
    <property type="entry name" value="WASH-7_mid"/>
    <property type="match status" value="1"/>
</dbReference>
<evidence type="ECO:0000313" key="4">
    <source>
        <dbReference type="EMBL" id="CAK0782591.1"/>
    </source>
</evidence>
<evidence type="ECO:0000313" key="5">
    <source>
        <dbReference type="Proteomes" id="UP001314263"/>
    </source>
</evidence>
<feature type="domain" description="WASH complex subunit 7 central" evidence="1">
    <location>
        <begin position="611"/>
        <end position="953"/>
    </location>
</feature>
<dbReference type="Pfam" id="PF14746">
    <property type="entry name" value="WASH-7_C"/>
    <property type="match status" value="1"/>
</dbReference>
<dbReference type="InterPro" id="IPR028283">
    <property type="entry name" value="WASH-7_C"/>
</dbReference>
<dbReference type="InterPro" id="IPR028282">
    <property type="entry name" value="WASH-7_central"/>
</dbReference>
<feature type="domain" description="WASH complex subunit 7 C-terminal" evidence="3">
    <location>
        <begin position="983"/>
        <end position="1174"/>
    </location>
</feature>
<sequence length="1179" mass="127494">MAHEQDPAVEVEEQFESSRRFLDIWLIQLRDPLFSAKAQGPSSQHLSQACHVVVAPTEQDNPMGLLQTPNTAFTKLGTLLVYLVNDIDRQAKQMEEHLFPGLMTFGEDAGAASGESGEGALQIELSRFLPTLLEAQVRLAQLGAAAGNLLGQLGALCAEQLRKATILQGVHARTAFRGLARALGTMVRLDCLAAQNAHIPHAFAMFKRLLANGTSGTATPASEPEPSAAALRETMAKLEEQFASRSLFRRFVGMHSARGSQTVEACSSPSFLNATAGIIKQEVVAVMGRLDSYQERPGDRGDLVDLLALAVLYSRLCSDEAPFDRKTMRLVLEIHQRVPVLPVFSGALLHIASFLSQNLPPSLDTIVPPTYVRQAVALRETQLQTLVDDLDGFVHSSALASAAWLAQIDGLIFPHRSQEASVTRLAGALLRGLHLAASLKARAQLVIQLHALQKAPLSRACLRQLSHLLTLIKGLQDACNRQQVSIAEALPPTITHMKSGAQGLLAATSASVRLAQKRAQTERPRLQSAARREKLQAALRDAQTAAGAAQELIQGPLRKVVCTALETCIDALEATGQVAALDLDRLHDTLYALESLTYFQGNMARATDCSFLYFNLEILGAALSEACARPEEARKLPYMLAAFLDGHRLLGTYSGSAGPSHEALDAELLGIMEKGLLQWLCQEVQRDLRLHLHASREPRLSLDSSAAALHSAAPLLRLPPIPLHTRALCISDYVERHLERSFYNHAALTPADWQTYCLLASLAQERFGLHVQAPALPEHQLSEGVDVLELLSSVRSFAAHFAYDLPGQHFVERVGAAREVKHLRTLGMNQVAAAIRTHGMGLADNAVNVTYQFLARKVNMLSEFLLQDAVRARLSKEAFDFESGRSAGGSAPYSMAAAQRLTADFRRLGSAPDGLPNLDHLRHLITEIGNAMGLVRLVRAGSMQFLAAALQQVSGSGHSQAPTCFAEAAADNGAWPASDAHIAAAKRLDACLRDLQARSSHSSDYLAMLVHVFAKEMSGPSHSHLSTFHVLVPALTMNMVEASLLAKEALGRQWRVGSPDAAFTDDGFALGLAYILQVLQQNAGYDALQWSSAVLQHYDRERSTIASAAGQATRASAERAGIGQWLSGLVLREGKEEALAAEKENAALLLTKADRSSAEHKLLSDTLACARACFCHVHA</sequence>
<proteinExistence type="predicted"/>
<reference evidence="4 5" key="1">
    <citation type="submission" date="2023-10" db="EMBL/GenBank/DDBJ databases">
        <authorList>
            <person name="Maclean D."/>
            <person name="Macfadyen A."/>
        </authorList>
    </citation>
    <scope>NUCLEOTIDE SEQUENCE [LARGE SCALE GENOMIC DNA]</scope>
</reference>
<dbReference type="GO" id="GO:0005768">
    <property type="term" value="C:endosome"/>
    <property type="evidence" value="ECO:0007669"/>
    <property type="project" value="TreeGrafter"/>
</dbReference>
<dbReference type="Pfam" id="PF14745">
    <property type="entry name" value="WASH-4_N"/>
    <property type="match status" value="1"/>
</dbReference>
<accession>A0AAV1I737</accession>
<dbReference type="Proteomes" id="UP001314263">
    <property type="component" value="Unassembled WGS sequence"/>
</dbReference>
<evidence type="ECO:0000259" key="2">
    <source>
        <dbReference type="Pfam" id="PF14745"/>
    </source>
</evidence>
<evidence type="ECO:0000259" key="3">
    <source>
        <dbReference type="Pfam" id="PF14746"/>
    </source>
</evidence>